<evidence type="ECO:0000313" key="2">
    <source>
        <dbReference type="EMBL" id="KAH0535058.1"/>
    </source>
</evidence>
<reference evidence="2 3" key="1">
    <citation type="journal article" date="2021" name="J. Hered.">
        <title>A chromosome-level genome assembly of the parasitoid wasp, Cotesia glomerata (Hymenoptera: Braconidae).</title>
        <authorList>
            <person name="Pinto B.J."/>
            <person name="Weis J.J."/>
            <person name="Gamble T."/>
            <person name="Ode P.J."/>
            <person name="Paul R."/>
            <person name="Zaspel J.M."/>
        </authorList>
    </citation>
    <scope>NUCLEOTIDE SEQUENCE [LARGE SCALE GENOMIC DNA]</scope>
    <source>
        <strain evidence="2">CgM1</strain>
    </source>
</reference>
<keyword evidence="3" id="KW-1185">Reference proteome</keyword>
<protein>
    <submittedName>
        <fullName evidence="2">Uncharacterized protein</fullName>
    </submittedName>
</protein>
<feature type="region of interest" description="Disordered" evidence="1">
    <location>
        <begin position="144"/>
        <end position="177"/>
    </location>
</feature>
<comment type="caution">
    <text evidence="2">The sequence shown here is derived from an EMBL/GenBank/DDBJ whole genome shotgun (WGS) entry which is preliminary data.</text>
</comment>
<dbReference type="AlphaFoldDB" id="A0AAV7HV54"/>
<proteinExistence type="predicted"/>
<dbReference type="Proteomes" id="UP000826195">
    <property type="component" value="Unassembled WGS sequence"/>
</dbReference>
<organism evidence="2 3">
    <name type="scientific">Cotesia glomerata</name>
    <name type="common">Lepidopteran parasitic wasp</name>
    <name type="synonym">Apanteles glomeratus</name>
    <dbReference type="NCBI Taxonomy" id="32391"/>
    <lineage>
        <taxon>Eukaryota</taxon>
        <taxon>Metazoa</taxon>
        <taxon>Ecdysozoa</taxon>
        <taxon>Arthropoda</taxon>
        <taxon>Hexapoda</taxon>
        <taxon>Insecta</taxon>
        <taxon>Pterygota</taxon>
        <taxon>Neoptera</taxon>
        <taxon>Endopterygota</taxon>
        <taxon>Hymenoptera</taxon>
        <taxon>Apocrita</taxon>
        <taxon>Ichneumonoidea</taxon>
        <taxon>Braconidae</taxon>
        <taxon>Microgastrinae</taxon>
        <taxon>Cotesia</taxon>
    </lineage>
</organism>
<dbReference type="EMBL" id="JAHXZJ010002982">
    <property type="protein sequence ID" value="KAH0535058.1"/>
    <property type="molecule type" value="Genomic_DNA"/>
</dbReference>
<feature type="compositionally biased region" description="Acidic residues" evidence="1">
    <location>
        <begin position="147"/>
        <end position="177"/>
    </location>
</feature>
<gene>
    <name evidence="2" type="ORF">KQX54_012702</name>
</gene>
<accession>A0AAV7HV54</accession>
<sequence length="177" mass="20079">MESNVVIREENNDLSCDDHEEADTKIVHLVCKIDNDVATNILIKSCDTDVLVIMLGNMDHLECDKLSIFMEYGNNNKKRILNLSQLSIELGPKILILLDLKNFVRLTRQIILINHLKNDSKIITHRICHEDALKANEKQSTKLDIGDLLDGEDGVFNSEEELSEGESSDSNEEDEED</sequence>
<evidence type="ECO:0000313" key="3">
    <source>
        <dbReference type="Proteomes" id="UP000826195"/>
    </source>
</evidence>
<name>A0AAV7HV54_COTGL</name>
<evidence type="ECO:0000256" key="1">
    <source>
        <dbReference type="SAM" id="MobiDB-lite"/>
    </source>
</evidence>